<evidence type="ECO:0000259" key="2">
    <source>
        <dbReference type="PROSITE" id="PS51194"/>
    </source>
</evidence>
<dbReference type="GO" id="GO:0004386">
    <property type="term" value="F:helicase activity"/>
    <property type="evidence" value="ECO:0007669"/>
    <property type="project" value="UniProtKB-KW"/>
</dbReference>
<accession>L7KL42</accession>
<keyword evidence="3" id="KW-0347">Helicase</keyword>
<protein>
    <submittedName>
        <fullName evidence="3">Putative helicase</fullName>
    </submittedName>
</protein>
<dbReference type="SMART" id="SM00490">
    <property type="entry name" value="HELICc"/>
    <property type="match status" value="1"/>
</dbReference>
<dbReference type="InterPro" id="IPR014001">
    <property type="entry name" value="Helicase_ATP-bd"/>
</dbReference>
<dbReference type="SUPFAM" id="SSF52540">
    <property type="entry name" value="P-loop containing nucleoside triphosphate hydrolases"/>
    <property type="match status" value="1"/>
</dbReference>
<dbReference type="InterPro" id="IPR001650">
    <property type="entry name" value="Helicase_C-like"/>
</dbReference>
<keyword evidence="3" id="KW-0547">Nucleotide-binding</keyword>
<dbReference type="Pfam" id="PF04851">
    <property type="entry name" value="ResIII"/>
    <property type="match status" value="1"/>
</dbReference>
<dbReference type="PROSITE" id="PS51194">
    <property type="entry name" value="HELICASE_CTER"/>
    <property type="match status" value="1"/>
</dbReference>
<sequence length="1602" mass="176632">MMSTNTTADVIETVQQLTTLALRTYEINPGLVEEHANGERRIHQGGYGDRQLFELIQNAADELRQPAFYGGRIEAVLTDTHLYCANEGSPITPAGAETILRMGVSRKRGGQIGRFGVGVKSVLSVTKSPQFFSTSGAFGFDADWSAHKIRTAVNEAQSKQVLPVLDLTDTPVLRLARQLDPASERAADPILDALLAWATTVVRLPLIPGTAAQLNRSMHAPAALGTTGQEFPTLFQLFSPHVGTVVLDDRSVLPVVRRELTIGHDGDVSVIHQSRTGLHSADERYRVFTVEHVVTDEVRATSGELHDRATLDIAWAVPDYRIDNSGEEPLWTVPAERGTFWSYFPTKYSMTLSGALNAAWKTNEDRQNLLDSADLNRELLDVAARLVIDSLPELVVDQDPAAYLALLPGRTRESPNWACKYLAGKVWELASTYPSLPDQDGCLREPGALRFRPEDVGHVTLKLWSEYPGRPKNWVHHSVDAVGLRRGKMRHILDACRGLEPASITEWLEALVADGSEKGSIAALRVLSRLISHDIAGNGKLLAEAKSAKVVLTSSGNLVAPLPGGVFRRTSDDVLRDDLVYVADSIADDPDMGRILDQLGIREADPDGRFRSILDQGFTGYTDDHWIRFWQLLRTAGGASQTRAILDKYPDAATVLRVRNIAGDFVAAGSCLLPGPVVPADGSRDRDVAVDMTFHGDDRSTLRALGMKDRPEIAGHECESEQWFADYRQAMYEDYCAALPGISRRVMPDTLRIEGGAIAGPLRVFRRLSDEGRAKFIASTPPEGLVINWTRQVGRQSNTRTEIPSPIRWLYSKYGYTETSVGLQLVSDAVGPELAEFRDYLPVSQLSPALAQRLRLRSTVKQLRPTEWQALLDRVKQSTDDAAIGKSYALLIRVALDLLNEETGVRCRVGSHWDFRPDHEVAVATKRAEFDELVRQQQPALFVADPGDADQAEFMITEWGMHRYSDVIEKEIRPVLVGPASPLADALPAFKTNPGERVIRGVSLQLCSELDEITRTPSGATPKALESARDADTVWVRADLPLLDQMAAVDRALGFGLGRNTCERLLEHHAKLVESQKFREQVARVRNAPTIPEKLSLLLPSDQLRAGLPDGLIASEKHESGREPGPERLAELAYNAFDDAVLREYASDIRSTFETAPAHFDGGPSARKFVSDLGFPDSFAGARIPAPPQREDAHGPVDFPALHPYQDEIARRFVGFLIEPTPSRAMLSLPTGAGKTRVAAEAVIRWIGQAGVPGGPILWIAPTAELCEQAIQSWKFVWEHVGPVTNLVLDRFWGGNSATPVTGRPHLVVATDAKLDERLDTDDYEWLRSASLVIVDEAHGATSPRYTRILELLGLTRSKTLRNLVGLTATPFRNDAELTRRLAGRFGNYRLDDGVLGDNPIARLQELNILSRVEHTELEGMRLQLSEFELAEAAKMNGVLPKSAERRLAADEARNSELIKRITALPDDWPVLVFATSVDHAKVLAAKLNDRGIRSVAIDSGTPVADRRRSIEEFRKQNIRVITNYGVLSQGFDAPATRAVVIARPVYSANMYQQMVGRGLRGTRNGGKDECLILDVKDNIINFDNQLAFNEFEYLWNGAPAV</sequence>
<dbReference type="STRING" id="1220583.GOACH_11_01310"/>
<gene>
    <name evidence="3" type="ORF">GOACH_11_01310</name>
</gene>
<evidence type="ECO:0000313" key="3">
    <source>
        <dbReference type="EMBL" id="GAC49334.1"/>
    </source>
</evidence>
<name>L7KL42_9ACTN</name>
<dbReference type="SMART" id="SM00487">
    <property type="entry name" value="DEXDc"/>
    <property type="match status" value="1"/>
</dbReference>
<comment type="caution">
    <text evidence="3">The sequence shown here is derived from an EMBL/GenBank/DDBJ whole genome shotgun (WGS) entry which is preliminary data.</text>
</comment>
<dbReference type="PANTHER" id="PTHR47396:SF1">
    <property type="entry name" value="ATP-DEPENDENT HELICASE IRC3-RELATED"/>
    <property type="match status" value="1"/>
</dbReference>
<dbReference type="Proteomes" id="UP000010988">
    <property type="component" value="Unassembled WGS sequence"/>
</dbReference>
<dbReference type="eggNOG" id="COG1061">
    <property type="taxonomic scope" value="Bacteria"/>
</dbReference>
<dbReference type="GO" id="GO:0005829">
    <property type="term" value="C:cytosol"/>
    <property type="evidence" value="ECO:0007669"/>
    <property type="project" value="TreeGrafter"/>
</dbReference>
<feature type="domain" description="Helicase ATP-binding" evidence="1">
    <location>
        <begin position="1216"/>
        <end position="1389"/>
    </location>
</feature>
<keyword evidence="3" id="KW-0067">ATP-binding</keyword>
<organism evidence="3 4">
    <name type="scientific">Gordonia aichiensis NBRC 108223</name>
    <dbReference type="NCBI Taxonomy" id="1220583"/>
    <lineage>
        <taxon>Bacteria</taxon>
        <taxon>Bacillati</taxon>
        <taxon>Actinomycetota</taxon>
        <taxon>Actinomycetes</taxon>
        <taxon>Mycobacteriales</taxon>
        <taxon>Gordoniaceae</taxon>
        <taxon>Gordonia</taxon>
    </lineage>
</organism>
<dbReference type="EMBL" id="BANR01000011">
    <property type="protein sequence ID" value="GAC49334.1"/>
    <property type="molecule type" value="Genomic_DNA"/>
</dbReference>
<dbReference type="PROSITE" id="PS51192">
    <property type="entry name" value="HELICASE_ATP_BIND_1"/>
    <property type="match status" value="1"/>
</dbReference>
<reference evidence="3 4" key="1">
    <citation type="submission" date="2012-12" db="EMBL/GenBank/DDBJ databases">
        <title>Whole genome shotgun sequence of Gordonia aichiensis NBRC 108223.</title>
        <authorList>
            <person name="Isaki-Nakamura S."/>
            <person name="Hosoyama A."/>
            <person name="Tsuchikane K."/>
            <person name="Ando Y."/>
            <person name="Baba S."/>
            <person name="Ohji S."/>
            <person name="Hamada M."/>
            <person name="Tamura T."/>
            <person name="Yamazoe A."/>
            <person name="Yamazaki S."/>
            <person name="Fujita N."/>
        </authorList>
    </citation>
    <scope>NUCLEOTIDE SEQUENCE [LARGE SCALE GENOMIC DNA]</scope>
    <source>
        <strain evidence="3 4">NBRC 108223</strain>
    </source>
</reference>
<proteinExistence type="predicted"/>
<dbReference type="GO" id="GO:0003677">
    <property type="term" value="F:DNA binding"/>
    <property type="evidence" value="ECO:0007669"/>
    <property type="project" value="InterPro"/>
</dbReference>
<dbReference type="GO" id="GO:0016787">
    <property type="term" value="F:hydrolase activity"/>
    <property type="evidence" value="ECO:0007669"/>
    <property type="project" value="InterPro"/>
</dbReference>
<dbReference type="GO" id="GO:0005524">
    <property type="term" value="F:ATP binding"/>
    <property type="evidence" value="ECO:0007669"/>
    <property type="project" value="InterPro"/>
</dbReference>
<dbReference type="NCBIfam" id="NF047352">
    <property type="entry name" value="P_loop_sacsin"/>
    <property type="match status" value="1"/>
</dbReference>
<evidence type="ECO:0000313" key="4">
    <source>
        <dbReference type="Proteomes" id="UP000010988"/>
    </source>
</evidence>
<dbReference type="InterPro" id="IPR006935">
    <property type="entry name" value="Helicase/UvrB_N"/>
</dbReference>
<dbReference type="InterPro" id="IPR027417">
    <property type="entry name" value="P-loop_NTPase"/>
</dbReference>
<dbReference type="InterPro" id="IPR050742">
    <property type="entry name" value="Helicase_Restrict-Modif_Enz"/>
</dbReference>
<feature type="domain" description="Helicase C-terminal" evidence="2">
    <location>
        <begin position="1457"/>
        <end position="1602"/>
    </location>
</feature>
<evidence type="ECO:0000259" key="1">
    <source>
        <dbReference type="PROSITE" id="PS51192"/>
    </source>
</evidence>
<dbReference type="PANTHER" id="PTHR47396">
    <property type="entry name" value="TYPE I RESTRICTION ENZYME ECOKI R PROTEIN"/>
    <property type="match status" value="1"/>
</dbReference>
<dbReference type="Pfam" id="PF00271">
    <property type="entry name" value="Helicase_C"/>
    <property type="match status" value="1"/>
</dbReference>
<dbReference type="Gene3D" id="3.40.50.300">
    <property type="entry name" value="P-loop containing nucleotide triphosphate hydrolases"/>
    <property type="match status" value="2"/>
</dbReference>
<dbReference type="SUPFAM" id="SSF55874">
    <property type="entry name" value="ATPase domain of HSP90 chaperone/DNA topoisomerase II/histidine kinase"/>
    <property type="match status" value="1"/>
</dbReference>
<dbReference type="InterPro" id="IPR036890">
    <property type="entry name" value="HATPase_C_sf"/>
</dbReference>
<keyword evidence="4" id="KW-1185">Reference proteome</keyword>
<keyword evidence="3" id="KW-0378">Hydrolase</keyword>